<evidence type="ECO:0000313" key="1">
    <source>
        <dbReference type="EMBL" id="KAG8544325.1"/>
    </source>
</evidence>
<organism evidence="1 2">
    <name type="scientific">Engystomops pustulosus</name>
    <name type="common">Tungara frog</name>
    <name type="synonym">Physalaemus pustulosus</name>
    <dbReference type="NCBI Taxonomy" id="76066"/>
    <lineage>
        <taxon>Eukaryota</taxon>
        <taxon>Metazoa</taxon>
        <taxon>Chordata</taxon>
        <taxon>Craniata</taxon>
        <taxon>Vertebrata</taxon>
        <taxon>Euteleostomi</taxon>
        <taxon>Amphibia</taxon>
        <taxon>Batrachia</taxon>
        <taxon>Anura</taxon>
        <taxon>Neobatrachia</taxon>
        <taxon>Hyloidea</taxon>
        <taxon>Leptodactylidae</taxon>
        <taxon>Leiuperinae</taxon>
        <taxon>Engystomops</taxon>
    </lineage>
</organism>
<reference evidence="1" key="1">
    <citation type="thesis" date="2020" institute="ProQuest LLC" country="789 East Eisenhower Parkway, Ann Arbor, MI, USA">
        <title>Comparative Genomics and Chromosome Evolution.</title>
        <authorList>
            <person name="Mudd A.B."/>
        </authorList>
    </citation>
    <scope>NUCLEOTIDE SEQUENCE</scope>
    <source>
        <strain evidence="1">237g6f4</strain>
        <tissue evidence="1">Blood</tissue>
    </source>
</reference>
<protein>
    <submittedName>
        <fullName evidence="1">Uncharacterized protein</fullName>
    </submittedName>
</protein>
<name>A0AAV6ZAG5_ENGPU</name>
<keyword evidence="2" id="KW-1185">Reference proteome</keyword>
<accession>A0AAV6ZAG5</accession>
<dbReference type="Proteomes" id="UP000824782">
    <property type="component" value="Unassembled WGS sequence"/>
</dbReference>
<dbReference type="AlphaFoldDB" id="A0AAV6ZAG5"/>
<gene>
    <name evidence="1" type="ORF">GDO81_022685</name>
</gene>
<evidence type="ECO:0000313" key="2">
    <source>
        <dbReference type="Proteomes" id="UP000824782"/>
    </source>
</evidence>
<sequence length="104" mass="11576">MSKDLSSRVIDTLKVFEFLQAGLEKGHSTSTLKVSALSAFHDCCLMDNRSLTPFEPVEESSIRNPTLHTVFLIAITSALRLGERQAISIREPSQNSGQQNHNNY</sequence>
<dbReference type="EMBL" id="WNYA01002383">
    <property type="protein sequence ID" value="KAG8544325.1"/>
    <property type="molecule type" value="Genomic_DNA"/>
</dbReference>
<comment type="caution">
    <text evidence="1">The sequence shown here is derived from an EMBL/GenBank/DDBJ whole genome shotgun (WGS) entry which is preliminary data.</text>
</comment>
<proteinExistence type="predicted"/>